<evidence type="ECO:0000256" key="7">
    <source>
        <dbReference type="ARBA" id="ARBA00023136"/>
    </source>
</evidence>
<keyword evidence="7 8" id="KW-0472">Membrane</keyword>
<keyword evidence="11" id="KW-1185">Reference proteome</keyword>
<feature type="transmembrane region" description="Helical" evidence="8">
    <location>
        <begin position="335"/>
        <end position="356"/>
    </location>
</feature>
<dbReference type="EMBL" id="PSYR01000001">
    <property type="protein sequence ID" value="RCN59348.1"/>
    <property type="molecule type" value="Genomic_DNA"/>
</dbReference>
<keyword evidence="5 8" id="KW-1133">Transmembrane helix</keyword>
<evidence type="ECO:0000256" key="3">
    <source>
        <dbReference type="ARBA" id="ARBA00022449"/>
    </source>
</evidence>
<evidence type="ECO:0000256" key="2">
    <source>
        <dbReference type="ARBA" id="ARBA00022448"/>
    </source>
</evidence>
<evidence type="ECO:0000256" key="8">
    <source>
        <dbReference type="SAM" id="Phobius"/>
    </source>
</evidence>
<dbReference type="PANTHER" id="PTHR32468">
    <property type="entry name" value="CATION/H + ANTIPORTER"/>
    <property type="match status" value="1"/>
</dbReference>
<dbReference type="GO" id="GO:0016020">
    <property type="term" value="C:membrane"/>
    <property type="evidence" value="ECO:0007669"/>
    <property type="project" value="UniProtKB-SubCell"/>
</dbReference>
<feature type="transmembrane region" description="Helical" evidence="8">
    <location>
        <begin position="82"/>
        <end position="105"/>
    </location>
</feature>
<organism evidence="10 11">
    <name type="scientific">Acidiferrobacter thiooxydans</name>
    <dbReference type="NCBI Taxonomy" id="163359"/>
    <lineage>
        <taxon>Bacteria</taxon>
        <taxon>Pseudomonadati</taxon>
        <taxon>Pseudomonadota</taxon>
        <taxon>Gammaproteobacteria</taxon>
        <taxon>Acidiferrobacterales</taxon>
        <taxon>Acidiferrobacteraceae</taxon>
        <taxon>Acidiferrobacter</taxon>
    </lineage>
</organism>
<evidence type="ECO:0000256" key="6">
    <source>
        <dbReference type="ARBA" id="ARBA00023065"/>
    </source>
</evidence>
<evidence type="ECO:0000259" key="9">
    <source>
        <dbReference type="Pfam" id="PF00999"/>
    </source>
</evidence>
<evidence type="ECO:0000256" key="4">
    <source>
        <dbReference type="ARBA" id="ARBA00022692"/>
    </source>
</evidence>
<feature type="transmembrane region" description="Helical" evidence="8">
    <location>
        <begin position="117"/>
        <end position="138"/>
    </location>
</feature>
<protein>
    <submittedName>
        <fullName evidence="10">Sodium:proton antiporter</fullName>
    </submittedName>
</protein>
<dbReference type="InterPro" id="IPR006153">
    <property type="entry name" value="Cation/H_exchanger_TM"/>
</dbReference>
<comment type="caution">
    <text evidence="10">The sequence shown here is derived from an EMBL/GenBank/DDBJ whole genome shotgun (WGS) entry which is preliminary data.</text>
</comment>
<evidence type="ECO:0000313" key="10">
    <source>
        <dbReference type="EMBL" id="RCN59348.1"/>
    </source>
</evidence>
<feature type="transmembrane region" description="Helical" evidence="8">
    <location>
        <begin position="150"/>
        <end position="173"/>
    </location>
</feature>
<dbReference type="AlphaFoldDB" id="A0A368HLN2"/>
<feature type="transmembrane region" description="Helical" evidence="8">
    <location>
        <begin position="305"/>
        <end position="323"/>
    </location>
</feature>
<feature type="transmembrane region" description="Helical" evidence="8">
    <location>
        <begin position="185"/>
        <end position="207"/>
    </location>
</feature>
<sequence length="435" mass="45779">MGMMASGDLGGLAQSPERVLYFVLLQLVAIIALARALGWLARKVGQPRSVGEIIAGVLLGPSLFGRLDPGLFHYVFARITPLPLVIMSQIGLTLLMFQIGMGFDFSHLKEAANGRAAAATAAGSIALPFVLGVVLGIASQPYLARGIPVVPYSLFIGTAFAITAVPVLGRILVEYGLARTRLGAIAISAAAANDVAGWLLLLAVAAFASARFSAAAMAWRLAFLGLYLAVALAVVKPLVHRMLARLSWPEGPGLPPDVLAATLLLVFISGMMTYEIGIFTIFGGFVMGVIVNANTEFVTRFQQTVGDFIFVFFLPIFFTYAGLRADLGGIDNGMLWLWCGVIVLAATVGKGAGAYAGARLGGLDAMSALVMGALMNTRGLMELIVINIGYSAGFIPHIVYTLLVVMAIVTTMTTGPALRVSLPRLGHVIPRDIDA</sequence>
<feature type="transmembrane region" description="Helical" evidence="8">
    <location>
        <begin position="20"/>
        <end position="41"/>
    </location>
</feature>
<keyword evidence="4 8" id="KW-0812">Transmembrane</keyword>
<keyword evidence="2" id="KW-0813">Transport</keyword>
<proteinExistence type="predicted"/>
<evidence type="ECO:0000313" key="11">
    <source>
        <dbReference type="Proteomes" id="UP000253250"/>
    </source>
</evidence>
<name>A0A368HLN2_9GAMM</name>
<comment type="subcellular location">
    <subcellularLocation>
        <location evidence="1">Membrane</location>
        <topology evidence="1">Multi-pass membrane protein</topology>
    </subcellularLocation>
</comment>
<evidence type="ECO:0000256" key="5">
    <source>
        <dbReference type="ARBA" id="ARBA00022989"/>
    </source>
</evidence>
<dbReference type="Pfam" id="PF00999">
    <property type="entry name" value="Na_H_Exchanger"/>
    <property type="match status" value="1"/>
</dbReference>
<reference evidence="10 11" key="1">
    <citation type="submission" date="2018-02" db="EMBL/GenBank/DDBJ databases">
        <title>Insights into the biology of acidophilic members of the Acidiferrobacteraceae family derived from comparative genomic analyses.</title>
        <authorList>
            <person name="Issotta F."/>
            <person name="Thyssen C."/>
            <person name="Mena C."/>
            <person name="Moya A."/>
            <person name="Bellenberg S."/>
            <person name="Sproer C."/>
            <person name="Covarrubias P.C."/>
            <person name="Sand W."/>
            <person name="Quatrini R."/>
            <person name="Vera M."/>
        </authorList>
    </citation>
    <scope>NUCLEOTIDE SEQUENCE [LARGE SCALE GENOMIC DNA]</scope>
    <source>
        <strain evidence="11">m-1</strain>
    </source>
</reference>
<dbReference type="InterPro" id="IPR050794">
    <property type="entry name" value="CPA2_transporter"/>
</dbReference>
<feature type="transmembrane region" description="Helical" evidence="8">
    <location>
        <begin position="251"/>
        <end position="270"/>
    </location>
</feature>
<dbReference type="InterPro" id="IPR038770">
    <property type="entry name" value="Na+/solute_symporter_sf"/>
</dbReference>
<keyword evidence="6" id="KW-0406">Ion transport</keyword>
<gene>
    <name evidence="10" type="ORF">C4900_06515</name>
</gene>
<dbReference type="GO" id="GO:0015297">
    <property type="term" value="F:antiporter activity"/>
    <property type="evidence" value="ECO:0007669"/>
    <property type="project" value="UniProtKB-KW"/>
</dbReference>
<dbReference type="Gene3D" id="1.20.1530.20">
    <property type="match status" value="1"/>
</dbReference>
<feature type="domain" description="Cation/H+ exchanger transmembrane" evidence="9">
    <location>
        <begin position="33"/>
        <end position="418"/>
    </location>
</feature>
<dbReference type="Proteomes" id="UP000253250">
    <property type="component" value="Unassembled WGS sequence"/>
</dbReference>
<dbReference type="OrthoDB" id="9793589at2"/>
<feature type="transmembrane region" description="Helical" evidence="8">
    <location>
        <begin position="219"/>
        <end position="239"/>
    </location>
</feature>
<evidence type="ECO:0000256" key="1">
    <source>
        <dbReference type="ARBA" id="ARBA00004141"/>
    </source>
</evidence>
<dbReference type="GO" id="GO:1902600">
    <property type="term" value="P:proton transmembrane transport"/>
    <property type="evidence" value="ECO:0007669"/>
    <property type="project" value="InterPro"/>
</dbReference>
<dbReference type="PANTHER" id="PTHR32468:SF0">
    <property type="entry name" value="K(+)_H(+) ANTIPORTER 1"/>
    <property type="match status" value="1"/>
</dbReference>
<accession>A0A368HLN2</accession>
<keyword evidence="3" id="KW-0050">Antiport</keyword>